<evidence type="ECO:0000313" key="2">
    <source>
        <dbReference type="Proteomes" id="UP000586827"/>
    </source>
</evidence>
<sequence>MAVYTLEDYVGFINEKTTDIYSLVANVEAVFENLQRSIMLQGMAKLDFTPLTPAAVLLLEWKQEQAVDIVDTCVNGKEGSNNPSLKQFIECMDFPVTLIETANQWRNVKTFVTNAGNACSDAELEVSKWEGDGQEAYEYMRRFRQAPAFKATVDFTEKMAEVLEDFADGVLSYYNDLHTNIISLINTVKNFLGSVMSIKLVQAFVDLLSETCGTITDLIWSIVKSLAKARIAGNTILDSVGANLGYTMENKWPTPDVSSFSDFSTWDKSDSAWEVR</sequence>
<organism evidence="1 2">
    <name type="scientific">Nocardia uniformis</name>
    <dbReference type="NCBI Taxonomy" id="53432"/>
    <lineage>
        <taxon>Bacteria</taxon>
        <taxon>Bacillati</taxon>
        <taxon>Actinomycetota</taxon>
        <taxon>Actinomycetes</taxon>
        <taxon>Mycobacteriales</taxon>
        <taxon>Nocardiaceae</taxon>
        <taxon>Nocardia</taxon>
    </lineage>
</organism>
<dbReference type="Proteomes" id="UP000586827">
    <property type="component" value="Unassembled WGS sequence"/>
</dbReference>
<gene>
    <name evidence="1" type="ORF">HLB23_39495</name>
</gene>
<accession>A0A849CAK6</accession>
<name>A0A849CAK6_9NOCA</name>
<proteinExistence type="predicted"/>
<reference evidence="1 2" key="1">
    <citation type="submission" date="2020-05" db="EMBL/GenBank/DDBJ databases">
        <title>MicrobeNet Type strains.</title>
        <authorList>
            <person name="Nicholson A.C."/>
        </authorList>
    </citation>
    <scope>NUCLEOTIDE SEQUENCE [LARGE SCALE GENOMIC DNA]</scope>
    <source>
        <strain evidence="1 2">JCM 3224</strain>
    </source>
</reference>
<evidence type="ECO:0000313" key="1">
    <source>
        <dbReference type="EMBL" id="NNH75873.1"/>
    </source>
</evidence>
<dbReference type="EMBL" id="JABELX010000029">
    <property type="protein sequence ID" value="NNH75873.1"/>
    <property type="molecule type" value="Genomic_DNA"/>
</dbReference>
<dbReference type="AlphaFoldDB" id="A0A849CAK6"/>
<dbReference type="RefSeq" id="WP_170264452.1">
    <property type="nucleotide sequence ID" value="NZ_JABELX010000029.1"/>
</dbReference>
<keyword evidence="2" id="KW-1185">Reference proteome</keyword>
<comment type="caution">
    <text evidence="1">The sequence shown here is derived from an EMBL/GenBank/DDBJ whole genome shotgun (WGS) entry which is preliminary data.</text>
</comment>
<protein>
    <submittedName>
        <fullName evidence="1">Uncharacterized protein</fullName>
    </submittedName>
</protein>